<gene>
    <name evidence="5" type="ORF">BL253_29635</name>
</gene>
<dbReference type="PRINTS" id="PR00081">
    <property type="entry name" value="GDHRDH"/>
</dbReference>
<dbReference type="InterPro" id="IPR002347">
    <property type="entry name" value="SDR_fam"/>
</dbReference>
<accession>A0A1V2I316</accession>
<dbReference type="InterPro" id="IPR036291">
    <property type="entry name" value="NAD(P)-bd_dom_sf"/>
</dbReference>
<proteinExistence type="inferred from homology"/>
<dbReference type="OrthoDB" id="517007at2"/>
<dbReference type="FunFam" id="3.40.50.720:FF:000084">
    <property type="entry name" value="Short-chain dehydrogenase reductase"/>
    <property type="match status" value="1"/>
</dbReference>
<dbReference type="InterPro" id="IPR020904">
    <property type="entry name" value="Sc_DH/Rdtase_CS"/>
</dbReference>
<dbReference type="GO" id="GO:0016491">
    <property type="term" value="F:oxidoreductase activity"/>
    <property type="evidence" value="ECO:0007669"/>
    <property type="project" value="UniProtKB-KW"/>
</dbReference>
<dbReference type="Pfam" id="PF13561">
    <property type="entry name" value="adh_short_C2"/>
    <property type="match status" value="1"/>
</dbReference>
<dbReference type="InterPro" id="IPR052178">
    <property type="entry name" value="Sec_Metab_Biosynth_SDR"/>
</dbReference>
<reference evidence="6" key="1">
    <citation type="submission" date="2016-10" db="EMBL/GenBank/DDBJ databases">
        <title>Frankia sp. NRRL B-16386 Genome sequencing.</title>
        <authorList>
            <person name="Ghodhbane-Gtari F."/>
            <person name="Swanson E."/>
            <person name="Gueddou A."/>
            <person name="Hezbri K."/>
            <person name="Ktari K."/>
            <person name="Nouioui I."/>
            <person name="Morris K."/>
            <person name="Simpson S."/>
            <person name="Abebe-Akele F."/>
            <person name="Thomas K."/>
            <person name="Gtari M."/>
            <person name="Tisa L.S."/>
        </authorList>
    </citation>
    <scope>NUCLEOTIDE SEQUENCE [LARGE SCALE GENOMIC DNA]</scope>
    <source>
        <strain evidence="6">NRRL B-16386</strain>
    </source>
</reference>
<dbReference type="PANTHER" id="PTHR43618">
    <property type="entry name" value="7-ALPHA-HYDROXYSTEROID DEHYDROGENASE"/>
    <property type="match status" value="1"/>
</dbReference>
<evidence type="ECO:0000259" key="4">
    <source>
        <dbReference type="SMART" id="SM00822"/>
    </source>
</evidence>
<dbReference type="PRINTS" id="PR00080">
    <property type="entry name" value="SDRFAMILY"/>
</dbReference>
<dbReference type="AlphaFoldDB" id="A0A1V2I316"/>
<comment type="caution">
    <text evidence="5">The sequence shown here is derived from an EMBL/GenBank/DDBJ whole genome shotgun (WGS) entry which is preliminary data.</text>
</comment>
<dbReference type="Gene3D" id="3.40.50.720">
    <property type="entry name" value="NAD(P)-binding Rossmann-like Domain"/>
    <property type="match status" value="1"/>
</dbReference>
<evidence type="ECO:0000256" key="3">
    <source>
        <dbReference type="ARBA" id="ARBA00023002"/>
    </source>
</evidence>
<dbReference type="Proteomes" id="UP000188929">
    <property type="component" value="Unassembled WGS sequence"/>
</dbReference>
<organism evidence="5 6">
    <name type="scientific">Pseudofrankia asymbiotica</name>
    <dbReference type="NCBI Taxonomy" id="1834516"/>
    <lineage>
        <taxon>Bacteria</taxon>
        <taxon>Bacillati</taxon>
        <taxon>Actinomycetota</taxon>
        <taxon>Actinomycetes</taxon>
        <taxon>Frankiales</taxon>
        <taxon>Frankiaceae</taxon>
        <taxon>Pseudofrankia</taxon>
    </lineage>
</organism>
<keyword evidence="3" id="KW-0560">Oxidoreductase</keyword>
<dbReference type="EMBL" id="MOMC01000069">
    <property type="protein sequence ID" value="ONH24635.1"/>
    <property type="molecule type" value="Genomic_DNA"/>
</dbReference>
<dbReference type="PROSITE" id="PS00061">
    <property type="entry name" value="ADH_SHORT"/>
    <property type="match status" value="1"/>
</dbReference>
<protein>
    <submittedName>
        <fullName evidence="5">Oxidoreductase</fullName>
    </submittedName>
</protein>
<dbReference type="STRING" id="1834516.BL253_29635"/>
<name>A0A1V2I316_9ACTN</name>
<evidence type="ECO:0000313" key="5">
    <source>
        <dbReference type="EMBL" id="ONH24635.1"/>
    </source>
</evidence>
<evidence type="ECO:0000256" key="2">
    <source>
        <dbReference type="ARBA" id="ARBA00022857"/>
    </source>
</evidence>
<dbReference type="SUPFAM" id="SSF51735">
    <property type="entry name" value="NAD(P)-binding Rossmann-fold domains"/>
    <property type="match status" value="1"/>
</dbReference>
<keyword evidence="2" id="KW-0521">NADP</keyword>
<dbReference type="SMART" id="SM00822">
    <property type="entry name" value="PKS_KR"/>
    <property type="match status" value="1"/>
</dbReference>
<dbReference type="InterPro" id="IPR057326">
    <property type="entry name" value="KR_dom"/>
</dbReference>
<dbReference type="CDD" id="cd05233">
    <property type="entry name" value="SDR_c"/>
    <property type="match status" value="1"/>
</dbReference>
<dbReference type="PANTHER" id="PTHR43618:SF8">
    <property type="entry name" value="7ALPHA-HYDROXYSTEROID DEHYDROGENASE"/>
    <property type="match status" value="1"/>
</dbReference>
<dbReference type="RefSeq" id="WP_076820693.1">
    <property type="nucleotide sequence ID" value="NZ_MOMC01000069.1"/>
</dbReference>
<sequence>MDAEKLRTLFDLTGRVAVVTGGTRGIGRAIAEGFVAAGAAVVVASRKADACAETEKHLKAMGGQALGVPTHVGELAALRALVERTVSTFGRIDIVVNDAATGLAQPLGAMTPEAWGKSFDVNLRGPVFLVQEALPYLAASPSASVVNVVSAGAFLHSPAVSMYAAAKAALVAFTRSMAAEYAGRGIRVNALSPGAVDTDMVRATDPDSQERMAKASHQARLADPDEMVGPALLLASDAGSFLTGQVLHVDGGLVVAR</sequence>
<comment type="similarity">
    <text evidence="1">Belongs to the short-chain dehydrogenases/reductases (SDR) family.</text>
</comment>
<keyword evidence="6" id="KW-1185">Reference proteome</keyword>
<evidence type="ECO:0000256" key="1">
    <source>
        <dbReference type="ARBA" id="ARBA00006484"/>
    </source>
</evidence>
<feature type="domain" description="Ketoreductase" evidence="4">
    <location>
        <begin position="15"/>
        <end position="194"/>
    </location>
</feature>
<evidence type="ECO:0000313" key="6">
    <source>
        <dbReference type="Proteomes" id="UP000188929"/>
    </source>
</evidence>